<dbReference type="Pfam" id="PF00380">
    <property type="entry name" value="Ribosomal_S9"/>
    <property type="match status" value="1"/>
</dbReference>
<keyword evidence="6" id="KW-1185">Reference proteome</keyword>
<proteinExistence type="inferred from homology"/>
<evidence type="ECO:0000256" key="1">
    <source>
        <dbReference type="ARBA" id="ARBA00005251"/>
    </source>
</evidence>
<protein>
    <submittedName>
        <fullName evidence="5">40S ribosomal protein S16</fullName>
    </submittedName>
</protein>
<dbReference type="PANTHER" id="PTHR21569:SF16">
    <property type="entry name" value="RIBOSOMAL PROTEIN S16"/>
    <property type="match status" value="1"/>
</dbReference>
<dbReference type="SUPFAM" id="SSF54211">
    <property type="entry name" value="Ribosomal protein S5 domain 2-like"/>
    <property type="match status" value="1"/>
</dbReference>
<dbReference type="InterPro" id="IPR020568">
    <property type="entry name" value="Ribosomal_Su5_D2-typ_SF"/>
</dbReference>
<dbReference type="GO" id="GO:0006412">
    <property type="term" value="P:translation"/>
    <property type="evidence" value="ECO:0007669"/>
    <property type="project" value="InterPro"/>
</dbReference>
<evidence type="ECO:0000313" key="6">
    <source>
        <dbReference type="Proteomes" id="UP000095009"/>
    </source>
</evidence>
<dbReference type="GO" id="GO:0003735">
    <property type="term" value="F:structural constituent of ribosome"/>
    <property type="evidence" value="ECO:0007669"/>
    <property type="project" value="InterPro"/>
</dbReference>
<dbReference type="InterPro" id="IPR020574">
    <property type="entry name" value="Ribosomal_uS9_CS"/>
</dbReference>
<dbReference type="InterPro" id="IPR000754">
    <property type="entry name" value="Ribosomal_uS9"/>
</dbReference>
<dbReference type="STRING" id="857566.A0A1E3PIA5"/>
<evidence type="ECO:0000256" key="2">
    <source>
        <dbReference type="ARBA" id="ARBA00022980"/>
    </source>
</evidence>
<keyword evidence="2 4" id="KW-0689">Ribosomal protein</keyword>
<dbReference type="NCBIfam" id="NF001749">
    <property type="entry name" value="PRK00474.1"/>
    <property type="match status" value="1"/>
</dbReference>
<dbReference type="EMBL" id="KV454411">
    <property type="protein sequence ID" value="ODQ64597.1"/>
    <property type="molecule type" value="Genomic_DNA"/>
</dbReference>
<comment type="similarity">
    <text evidence="1 4">Belongs to the universal ribosomal protein uS9 family.</text>
</comment>
<dbReference type="Gene3D" id="3.30.230.10">
    <property type="match status" value="1"/>
</dbReference>
<sequence>MSSVPSVQTFGKKKTATAVAHVKAGKGLLKVNGSPISLVQPEILRHKVYEPLLLVGLDKFAGVDIRVRVNGGGHVSQVYAIRQAIAKGIVAYNQKFVDEQSKNDLKKAFSSYDRTLLIADSRRMEPKKFGGPGARARYQKSYR</sequence>
<dbReference type="PROSITE" id="PS00360">
    <property type="entry name" value="RIBOSOMAL_S9"/>
    <property type="match status" value="1"/>
</dbReference>
<gene>
    <name evidence="5" type="ORF">NADFUDRAFT_42905</name>
</gene>
<dbReference type="AlphaFoldDB" id="A0A1E3PIA5"/>
<evidence type="ECO:0000313" key="5">
    <source>
        <dbReference type="EMBL" id="ODQ64597.1"/>
    </source>
</evidence>
<reference evidence="5 6" key="1">
    <citation type="journal article" date="2016" name="Proc. Natl. Acad. Sci. U.S.A.">
        <title>Comparative genomics of biotechnologically important yeasts.</title>
        <authorList>
            <person name="Riley R."/>
            <person name="Haridas S."/>
            <person name="Wolfe K.H."/>
            <person name="Lopes M.R."/>
            <person name="Hittinger C.T."/>
            <person name="Goeker M."/>
            <person name="Salamov A.A."/>
            <person name="Wisecaver J.H."/>
            <person name="Long T.M."/>
            <person name="Calvey C.H."/>
            <person name="Aerts A.L."/>
            <person name="Barry K.W."/>
            <person name="Choi C."/>
            <person name="Clum A."/>
            <person name="Coughlan A.Y."/>
            <person name="Deshpande S."/>
            <person name="Douglass A.P."/>
            <person name="Hanson S.J."/>
            <person name="Klenk H.-P."/>
            <person name="LaButti K.M."/>
            <person name="Lapidus A."/>
            <person name="Lindquist E.A."/>
            <person name="Lipzen A.M."/>
            <person name="Meier-Kolthoff J.P."/>
            <person name="Ohm R.A."/>
            <person name="Otillar R.P."/>
            <person name="Pangilinan J.L."/>
            <person name="Peng Y."/>
            <person name="Rokas A."/>
            <person name="Rosa C.A."/>
            <person name="Scheuner C."/>
            <person name="Sibirny A.A."/>
            <person name="Slot J.C."/>
            <person name="Stielow J.B."/>
            <person name="Sun H."/>
            <person name="Kurtzman C.P."/>
            <person name="Blackwell M."/>
            <person name="Grigoriev I.V."/>
            <person name="Jeffries T.W."/>
        </authorList>
    </citation>
    <scope>NUCLEOTIDE SEQUENCE [LARGE SCALE GENOMIC DNA]</scope>
    <source>
        <strain evidence="5 6">DSM 6958</strain>
    </source>
</reference>
<dbReference type="InterPro" id="IPR014721">
    <property type="entry name" value="Ribsml_uS5_D2-typ_fold_subgr"/>
</dbReference>
<dbReference type="Proteomes" id="UP000095009">
    <property type="component" value="Unassembled WGS sequence"/>
</dbReference>
<organism evidence="5 6">
    <name type="scientific">Nadsonia fulvescens var. elongata DSM 6958</name>
    <dbReference type="NCBI Taxonomy" id="857566"/>
    <lineage>
        <taxon>Eukaryota</taxon>
        <taxon>Fungi</taxon>
        <taxon>Dikarya</taxon>
        <taxon>Ascomycota</taxon>
        <taxon>Saccharomycotina</taxon>
        <taxon>Dipodascomycetes</taxon>
        <taxon>Dipodascales</taxon>
        <taxon>Dipodascales incertae sedis</taxon>
        <taxon>Nadsonia</taxon>
    </lineage>
</organism>
<dbReference type="GO" id="GO:0000462">
    <property type="term" value="P:maturation of SSU-rRNA from tricistronic rRNA transcript (SSU-rRNA, 5.8S rRNA, LSU-rRNA)"/>
    <property type="evidence" value="ECO:0007669"/>
    <property type="project" value="TreeGrafter"/>
</dbReference>
<evidence type="ECO:0000256" key="3">
    <source>
        <dbReference type="ARBA" id="ARBA00023274"/>
    </source>
</evidence>
<dbReference type="GO" id="GO:0003723">
    <property type="term" value="F:RNA binding"/>
    <property type="evidence" value="ECO:0007669"/>
    <property type="project" value="TreeGrafter"/>
</dbReference>
<dbReference type="OrthoDB" id="426865at2759"/>
<keyword evidence="3 4" id="KW-0687">Ribonucleoprotein</keyword>
<accession>A0A1E3PIA5</accession>
<name>A0A1E3PIA5_9ASCO</name>
<dbReference type="GO" id="GO:0022627">
    <property type="term" value="C:cytosolic small ribosomal subunit"/>
    <property type="evidence" value="ECO:0007669"/>
    <property type="project" value="TreeGrafter"/>
</dbReference>
<evidence type="ECO:0000256" key="4">
    <source>
        <dbReference type="RuleBase" id="RU003815"/>
    </source>
</evidence>
<dbReference type="FunFam" id="3.30.230.10:FF:000007">
    <property type="entry name" value="40S ribosomal protein S16"/>
    <property type="match status" value="1"/>
</dbReference>
<dbReference type="PANTHER" id="PTHR21569">
    <property type="entry name" value="RIBOSOMAL PROTEIN S9"/>
    <property type="match status" value="1"/>
</dbReference>